<name>A0AAW2VU75_9LAMI</name>
<organism evidence="1">
    <name type="scientific">Sesamum latifolium</name>
    <dbReference type="NCBI Taxonomy" id="2727402"/>
    <lineage>
        <taxon>Eukaryota</taxon>
        <taxon>Viridiplantae</taxon>
        <taxon>Streptophyta</taxon>
        <taxon>Embryophyta</taxon>
        <taxon>Tracheophyta</taxon>
        <taxon>Spermatophyta</taxon>
        <taxon>Magnoliopsida</taxon>
        <taxon>eudicotyledons</taxon>
        <taxon>Gunneridae</taxon>
        <taxon>Pentapetalae</taxon>
        <taxon>asterids</taxon>
        <taxon>lamiids</taxon>
        <taxon>Lamiales</taxon>
        <taxon>Pedaliaceae</taxon>
        <taxon>Sesamum</taxon>
    </lineage>
</organism>
<dbReference type="EMBL" id="JACGWN010000009">
    <property type="protein sequence ID" value="KAL0433077.1"/>
    <property type="molecule type" value="Genomic_DNA"/>
</dbReference>
<accession>A0AAW2VU75</accession>
<reference evidence="1" key="1">
    <citation type="submission" date="2020-06" db="EMBL/GenBank/DDBJ databases">
        <authorList>
            <person name="Li T."/>
            <person name="Hu X."/>
            <person name="Zhang T."/>
            <person name="Song X."/>
            <person name="Zhang H."/>
            <person name="Dai N."/>
            <person name="Sheng W."/>
            <person name="Hou X."/>
            <person name="Wei L."/>
        </authorList>
    </citation>
    <scope>NUCLEOTIDE SEQUENCE</scope>
    <source>
        <strain evidence="1">KEN1</strain>
        <tissue evidence="1">Leaf</tissue>
    </source>
</reference>
<sequence length="59" mass="7293">MNNETQFDRTSKPIKLFSRCYKKKGDWNWNRLRAEQVMEISKRCWRTSWPKQQLIGNIF</sequence>
<dbReference type="AlphaFoldDB" id="A0AAW2VU75"/>
<reference evidence="1" key="2">
    <citation type="journal article" date="2024" name="Plant">
        <title>Genomic evolution and insights into agronomic trait innovations of Sesamum species.</title>
        <authorList>
            <person name="Miao H."/>
            <person name="Wang L."/>
            <person name="Qu L."/>
            <person name="Liu H."/>
            <person name="Sun Y."/>
            <person name="Le M."/>
            <person name="Wang Q."/>
            <person name="Wei S."/>
            <person name="Zheng Y."/>
            <person name="Lin W."/>
            <person name="Duan Y."/>
            <person name="Cao H."/>
            <person name="Xiong S."/>
            <person name="Wang X."/>
            <person name="Wei L."/>
            <person name="Li C."/>
            <person name="Ma Q."/>
            <person name="Ju M."/>
            <person name="Zhao R."/>
            <person name="Li G."/>
            <person name="Mu C."/>
            <person name="Tian Q."/>
            <person name="Mei H."/>
            <person name="Zhang T."/>
            <person name="Gao T."/>
            <person name="Zhang H."/>
        </authorList>
    </citation>
    <scope>NUCLEOTIDE SEQUENCE</scope>
    <source>
        <strain evidence="1">KEN1</strain>
    </source>
</reference>
<comment type="caution">
    <text evidence="1">The sequence shown here is derived from an EMBL/GenBank/DDBJ whole genome shotgun (WGS) entry which is preliminary data.</text>
</comment>
<protein>
    <submittedName>
        <fullName evidence="1">Uncharacterized protein</fullName>
    </submittedName>
</protein>
<proteinExistence type="predicted"/>
<gene>
    <name evidence="1" type="ORF">Slati_2642000</name>
</gene>
<evidence type="ECO:0000313" key="1">
    <source>
        <dbReference type="EMBL" id="KAL0433077.1"/>
    </source>
</evidence>